<sequence length="295" mass="32625">MCGCRKAGMKCSAVCFHCSGETCSNVMELSELINENDFDDEPPTLTPSSPVLPLEVPGARVLFEHVLKGVDVFFTMSALSAAAQLERLDDDVPSLQLYGENEYPIRHHQRNFISEPLYFTQTYSNIRLVLQLPEKECSSRVSAHTSMRTGRAGATSARHDCTGKYDRQEIRSAAPDLKKKDQLDYLWYVASVHFSEVIRVKKNYKTFRAESAPTSARRAGFDTGLTSQRSNPTDGLGGSCRLRPGASISDTGLVSVIPAKNTRGKSLAARSISAIASRIRYKRSARGRLHYSPRA</sequence>
<evidence type="ECO:0000256" key="1">
    <source>
        <dbReference type="SAM" id="MobiDB-lite"/>
    </source>
</evidence>
<dbReference type="EMBL" id="BGZK01000092">
    <property type="protein sequence ID" value="GBP18065.1"/>
    <property type="molecule type" value="Genomic_DNA"/>
</dbReference>
<comment type="caution">
    <text evidence="2">The sequence shown here is derived from an EMBL/GenBank/DDBJ whole genome shotgun (WGS) entry which is preliminary data.</text>
</comment>
<reference evidence="2 3" key="1">
    <citation type="journal article" date="2019" name="Commun. Biol.">
        <title>The bagworm genome reveals a unique fibroin gene that provides high tensile strength.</title>
        <authorList>
            <person name="Kono N."/>
            <person name="Nakamura H."/>
            <person name="Ohtoshi R."/>
            <person name="Tomita M."/>
            <person name="Numata K."/>
            <person name="Arakawa K."/>
        </authorList>
    </citation>
    <scope>NUCLEOTIDE SEQUENCE [LARGE SCALE GENOMIC DNA]</scope>
</reference>
<dbReference type="Proteomes" id="UP000299102">
    <property type="component" value="Unassembled WGS sequence"/>
</dbReference>
<gene>
    <name evidence="2" type="ORF">EVAR_17012_1</name>
</gene>
<organism evidence="2 3">
    <name type="scientific">Eumeta variegata</name>
    <name type="common">Bagworm moth</name>
    <name type="synonym">Eumeta japonica</name>
    <dbReference type="NCBI Taxonomy" id="151549"/>
    <lineage>
        <taxon>Eukaryota</taxon>
        <taxon>Metazoa</taxon>
        <taxon>Ecdysozoa</taxon>
        <taxon>Arthropoda</taxon>
        <taxon>Hexapoda</taxon>
        <taxon>Insecta</taxon>
        <taxon>Pterygota</taxon>
        <taxon>Neoptera</taxon>
        <taxon>Endopterygota</taxon>
        <taxon>Lepidoptera</taxon>
        <taxon>Glossata</taxon>
        <taxon>Ditrysia</taxon>
        <taxon>Tineoidea</taxon>
        <taxon>Psychidae</taxon>
        <taxon>Oiketicinae</taxon>
        <taxon>Eumeta</taxon>
    </lineage>
</organism>
<dbReference type="AlphaFoldDB" id="A0A4C1TVK4"/>
<accession>A0A4C1TVK4</accession>
<evidence type="ECO:0000313" key="2">
    <source>
        <dbReference type="EMBL" id="GBP18065.1"/>
    </source>
</evidence>
<evidence type="ECO:0000313" key="3">
    <source>
        <dbReference type="Proteomes" id="UP000299102"/>
    </source>
</evidence>
<feature type="region of interest" description="Disordered" evidence="1">
    <location>
        <begin position="218"/>
        <end position="240"/>
    </location>
</feature>
<protein>
    <submittedName>
        <fullName evidence="2">Uncharacterized protein</fullName>
    </submittedName>
</protein>
<name>A0A4C1TVK4_EUMVA</name>
<keyword evidence="3" id="KW-1185">Reference proteome</keyword>
<feature type="compositionally biased region" description="Polar residues" evidence="1">
    <location>
        <begin position="224"/>
        <end position="233"/>
    </location>
</feature>
<proteinExistence type="predicted"/>